<proteinExistence type="predicted"/>
<dbReference type="SMART" id="SM00091">
    <property type="entry name" value="PAS"/>
    <property type="match status" value="3"/>
</dbReference>
<dbReference type="CDD" id="cd00130">
    <property type="entry name" value="PAS"/>
    <property type="match status" value="3"/>
</dbReference>
<dbReference type="Pfam" id="PF00989">
    <property type="entry name" value="PAS"/>
    <property type="match status" value="1"/>
</dbReference>
<feature type="domain" description="PAS" evidence="1">
    <location>
        <begin position="141"/>
        <end position="211"/>
    </location>
</feature>
<dbReference type="Proteomes" id="UP001598130">
    <property type="component" value="Unassembled WGS sequence"/>
</dbReference>
<dbReference type="InterPro" id="IPR013656">
    <property type="entry name" value="PAS_4"/>
</dbReference>
<gene>
    <name evidence="3" type="ORF">OCL97_19535</name>
</gene>
<dbReference type="InterPro" id="IPR013767">
    <property type="entry name" value="PAS_fold"/>
</dbReference>
<evidence type="ECO:0000313" key="3">
    <source>
        <dbReference type="EMBL" id="MFD3266150.1"/>
    </source>
</evidence>
<dbReference type="SUPFAM" id="SSF55785">
    <property type="entry name" value="PYP-like sensor domain (PAS domain)"/>
    <property type="match status" value="3"/>
</dbReference>
<dbReference type="PROSITE" id="PS50113">
    <property type="entry name" value="PAC"/>
    <property type="match status" value="1"/>
</dbReference>
<dbReference type="InterPro" id="IPR000014">
    <property type="entry name" value="PAS"/>
</dbReference>
<evidence type="ECO:0000259" key="1">
    <source>
        <dbReference type="PROSITE" id="PS50112"/>
    </source>
</evidence>
<evidence type="ECO:0000313" key="4">
    <source>
        <dbReference type="Proteomes" id="UP001598130"/>
    </source>
</evidence>
<reference evidence="3 4" key="1">
    <citation type="submission" date="2022-09" db="EMBL/GenBank/DDBJ databases">
        <title>New species of Phenylobacterium.</title>
        <authorList>
            <person name="Mieszkin S."/>
        </authorList>
    </citation>
    <scope>NUCLEOTIDE SEQUENCE [LARGE SCALE GENOMIC DNA]</scope>
    <source>
        <strain evidence="3 4">HK31-G</strain>
    </source>
</reference>
<dbReference type="PROSITE" id="PS50112">
    <property type="entry name" value="PAS"/>
    <property type="match status" value="2"/>
</dbReference>
<organism evidence="3 4">
    <name type="scientific">Phenylobacterium ferrooxidans</name>
    <dbReference type="NCBI Taxonomy" id="2982689"/>
    <lineage>
        <taxon>Bacteria</taxon>
        <taxon>Pseudomonadati</taxon>
        <taxon>Pseudomonadota</taxon>
        <taxon>Alphaproteobacteria</taxon>
        <taxon>Caulobacterales</taxon>
        <taxon>Caulobacteraceae</taxon>
        <taxon>Phenylobacterium</taxon>
    </lineage>
</organism>
<keyword evidence="4" id="KW-1185">Reference proteome</keyword>
<dbReference type="Pfam" id="PF13426">
    <property type="entry name" value="PAS_9"/>
    <property type="match status" value="1"/>
</dbReference>
<accession>A0ABW6CWB7</accession>
<evidence type="ECO:0000259" key="2">
    <source>
        <dbReference type="PROSITE" id="PS50113"/>
    </source>
</evidence>
<dbReference type="InterPro" id="IPR001610">
    <property type="entry name" value="PAC"/>
</dbReference>
<dbReference type="InterPro" id="IPR035965">
    <property type="entry name" value="PAS-like_dom_sf"/>
</dbReference>
<dbReference type="PANTHER" id="PTHR44757">
    <property type="entry name" value="DIGUANYLATE CYCLASE DGCP"/>
    <property type="match status" value="1"/>
</dbReference>
<sequence length="389" mass="42543">MSETTHPADASLQGFHETVLDGLPEAVIVAAPDGLITFVNAATETLLGYGAGEVVGKAISVLVPPQPGRRADPVKWLARWATEPDLEQSRFLDLTARRRDGREMPVEVRVREGRIGDRQRYFITVRDNTARRQEQVALKDSNLRAARILMVAEDAIVSIDADQKIIIFNLAAEQMFGYRAEEVLGQPLTMLIPPQARATHTGYVESFRDSKQASRMMSERSEVRGCRRSGESFPLEATITKVMAAGALTYTAHLRDVTERNRARDKLQESERRIRAVFDHAAEAIALLSPDGAIVEINRAGEALTTSDHPLIGAPLWEAPWLGVDLAVGPIAAEGLQAAIRTAASGTVTWMAVELAKDGKPLPIDVRLTPIADAQGRVVYVLVEGRFDA</sequence>
<dbReference type="InterPro" id="IPR000700">
    <property type="entry name" value="PAS-assoc_C"/>
</dbReference>
<name>A0ABW6CWB7_9CAUL</name>
<dbReference type="RefSeq" id="WP_377371437.1">
    <property type="nucleotide sequence ID" value="NZ_JAOTJD010000048.1"/>
</dbReference>
<dbReference type="EMBL" id="JAOTJD010000048">
    <property type="protein sequence ID" value="MFD3266150.1"/>
    <property type="molecule type" value="Genomic_DNA"/>
</dbReference>
<dbReference type="Pfam" id="PF08448">
    <property type="entry name" value="PAS_4"/>
    <property type="match status" value="1"/>
</dbReference>
<dbReference type="SMART" id="SM00086">
    <property type="entry name" value="PAC"/>
    <property type="match status" value="3"/>
</dbReference>
<dbReference type="PANTHER" id="PTHR44757:SF2">
    <property type="entry name" value="BIOFILM ARCHITECTURE MAINTENANCE PROTEIN MBAA"/>
    <property type="match status" value="1"/>
</dbReference>
<protein>
    <submittedName>
        <fullName evidence="3">PAS domain S-box protein</fullName>
    </submittedName>
</protein>
<feature type="domain" description="PAS" evidence="1">
    <location>
        <begin position="19"/>
        <end position="66"/>
    </location>
</feature>
<feature type="domain" description="PAC" evidence="2">
    <location>
        <begin position="219"/>
        <end position="269"/>
    </location>
</feature>
<dbReference type="Gene3D" id="3.30.450.20">
    <property type="entry name" value="PAS domain"/>
    <property type="match status" value="3"/>
</dbReference>
<dbReference type="NCBIfam" id="TIGR00229">
    <property type="entry name" value="sensory_box"/>
    <property type="match status" value="3"/>
</dbReference>
<dbReference type="InterPro" id="IPR052155">
    <property type="entry name" value="Biofilm_reg_signaling"/>
</dbReference>
<comment type="caution">
    <text evidence="3">The sequence shown here is derived from an EMBL/GenBank/DDBJ whole genome shotgun (WGS) entry which is preliminary data.</text>
</comment>